<keyword evidence="2" id="KW-1185">Reference proteome</keyword>
<dbReference type="Proteomes" id="UP000050794">
    <property type="component" value="Unassembled WGS sequence"/>
</dbReference>
<evidence type="ECO:0000313" key="3">
    <source>
        <dbReference type="WBParaSite" id="TCNE_0001413301-mRNA-1"/>
    </source>
</evidence>
<reference evidence="1 2" key="2">
    <citation type="submission" date="2018-11" db="EMBL/GenBank/DDBJ databases">
        <authorList>
            <consortium name="Pathogen Informatics"/>
        </authorList>
    </citation>
    <scope>NUCLEOTIDE SEQUENCE [LARGE SCALE GENOMIC DNA]</scope>
</reference>
<evidence type="ECO:0000313" key="2">
    <source>
        <dbReference type="Proteomes" id="UP000050794"/>
    </source>
</evidence>
<sequence length="160" mass="18597">MIEKQSAEETARLVADRLHVRLSRSGAHVERRLVNFFIYDLRIRLRSDFVRLEADSSAVRSQRYLKKYQAKHSKWVVIRAMCCRLREVECLAGGLCVRVCVHVCLDVSALIDLCLRTYRRELEHSNDKFVGVIGGLRLTKTECFKKMVEGNRYSFGKGRM</sequence>
<reference evidence="3" key="1">
    <citation type="submission" date="2016-06" db="UniProtKB">
        <authorList>
            <consortium name="WormBaseParasite"/>
        </authorList>
    </citation>
    <scope>IDENTIFICATION</scope>
</reference>
<organism evidence="2 3">
    <name type="scientific">Toxocara canis</name>
    <name type="common">Canine roundworm</name>
    <dbReference type="NCBI Taxonomy" id="6265"/>
    <lineage>
        <taxon>Eukaryota</taxon>
        <taxon>Metazoa</taxon>
        <taxon>Ecdysozoa</taxon>
        <taxon>Nematoda</taxon>
        <taxon>Chromadorea</taxon>
        <taxon>Rhabditida</taxon>
        <taxon>Spirurina</taxon>
        <taxon>Ascaridomorpha</taxon>
        <taxon>Ascaridoidea</taxon>
        <taxon>Toxocaridae</taxon>
        <taxon>Toxocara</taxon>
    </lineage>
</organism>
<name>A0A183V063_TOXCA</name>
<evidence type="ECO:0000313" key="1">
    <source>
        <dbReference type="EMBL" id="VDM45454.1"/>
    </source>
</evidence>
<gene>
    <name evidence="1" type="ORF">TCNE_LOCUS14133</name>
</gene>
<dbReference type="WBParaSite" id="TCNE_0001413301-mRNA-1">
    <property type="protein sequence ID" value="TCNE_0001413301-mRNA-1"/>
    <property type="gene ID" value="TCNE_0001413301"/>
</dbReference>
<proteinExistence type="predicted"/>
<dbReference type="EMBL" id="UYWY01022084">
    <property type="protein sequence ID" value="VDM45454.1"/>
    <property type="molecule type" value="Genomic_DNA"/>
</dbReference>
<accession>A0A183V063</accession>
<protein>
    <submittedName>
        <fullName evidence="3">Reverse transcriptase</fullName>
    </submittedName>
</protein>
<dbReference type="AlphaFoldDB" id="A0A183V063"/>